<accession>A0ABU7ZMC4</accession>
<evidence type="ECO:0000313" key="2">
    <source>
        <dbReference type="Proteomes" id="UP001380822"/>
    </source>
</evidence>
<organism evidence="1 2">
    <name type="scientific">Pannonibacter anstelovis</name>
    <dbReference type="NCBI Taxonomy" id="3121537"/>
    <lineage>
        <taxon>Bacteria</taxon>
        <taxon>Pseudomonadati</taxon>
        <taxon>Pseudomonadota</taxon>
        <taxon>Alphaproteobacteria</taxon>
        <taxon>Hyphomicrobiales</taxon>
        <taxon>Stappiaceae</taxon>
        <taxon>Pannonibacter</taxon>
    </lineage>
</organism>
<reference evidence="1 2" key="1">
    <citation type="submission" date="2024-02" db="EMBL/GenBank/DDBJ databases">
        <title>A new putative Pannonibacter species isolated from two cases of bloodstream infections in paediatric patients.</title>
        <authorList>
            <person name="Castellana S."/>
            <person name="De Laurentiis V."/>
            <person name="Grassi M."/>
            <person name="De Leonardis F."/>
            <person name="Mosca A."/>
            <person name="De Carlo C."/>
            <person name="Sparapano E."/>
            <person name="Ronga L."/>
            <person name="Santacroce L."/>
            <person name="Chironna M."/>
            <person name="De Robertis A."/>
            <person name="Bianco A."/>
            <person name="Del Sambro L."/>
            <person name="Capozzi L."/>
            <person name="Parisi A."/>
        </authorList>
    </citation>
    <scope>NUCLEOTIDE SEQUENCE [LARGE SCALE GENOMIC DNA]</scope>
    <source>
        <strain evidence="1 2">Pt2</strain>
    </source>
</reference>
<gene>
    <name evidence="1" type="ORF">V6L76_09030</name>
</gene>
<proteinExistence type="predicted"/>
<dbReference type="Proteomes" id="UP001380822">
    <property type="component" value="Unassembled WGS sequence"/>
</dbReference>
<name>A0ABU7ZMC4_9HYPH</name>
<protein>
    <submittedName>
        <fullName evidence="1">Uncharacterized protein</fullName>
    </submittedName>
</protein>
<dbReference type="EMBL" id="JBAKBE010000004">
    <property type="protein sequence ID" value="MEH0096396.1"/>
    <property type="molecule type" value="Genomic_DNA"/>
</dbReference>
<keyword evidence="2" id="KW-1185">Reference proteome</keyword>
<dbReference type="RefSeq" id="WP_334250982.1">
    <property type="nucleotide sequence ID" value="NZ_JBAKBE010000004.1"/>
</dbReference>
<evidence type="ECO:0000313" key="1">
    <source>
        <dbReference type="EMBL" id="MEH0096396.1"/>
    </source>
</evidence>
<sequence>MTKVSLEVENRLPVQVSEFSKVEKALRSLKSYGPASFAVLTKEDGSYVQVAGGRLTCVVEQRFAGTGKQMRARYERAKVPYEGKQTLVFGGGKLEAEPEEILFIEDVILIFKAFWEGSADPGIIAWRDISERLKDF</sequence>
<comment type="caution">
    <text evidence="1">The sequence shown here is derived from an EMBL/GenBank/DDBJ whole genome shotgun (WGS) entry which is preliminary data.</text>
</comment>